<dbReference type="EMBL" id="CCFA01004270">
    <property type="protein sequence ID" value="CDW99168.1"/>
    <property type="molecule type" value="Genomic_DNA"/>
</dbReference>
<keyword evidence="2" id="KW-1185">Reference proteome</keyword>
<protein>
    <submittedName>
        <fullName evidence="1">Uncharacterized protein</fullName>
    </submittedName>
</protein>
<reference evidence="2" key="1">
    <citation type="submission" date="2014-06" db="EMBL/GenBank/DDBJ databases">
        <authorList>
            <person name="Berkman P.J."/>
        </authorList>
    </citation>
    <scope>NUCLEOTIDE SEQUENCE [LARGE SCALE GENOMIC DNA]</scope>
</reference>
<sequence>MVEYGRSPYSHRLEFETSNGPFLQAMVFVLWVTD</sequence>
<name>A0A0F7SDG8_9BASI</name>
<organism evidence="1 2">
    <name type="scientific">Sporisorium scitamineum</name>
    <dbReference type="NCBI Taxonomy" id="49012"/>
    <lineage>
        <taxon>Eukaryota</taxon>
        <taxon>Fungi</taxon>
        <taxon>Dikarya</taxon>
        <taxon>Basidiomycota</taxon>
        <taxon>Ustilaginomycotina</taxon>
        <taxon>Ustilaginomycetes</taxon>
        <taxon>Ustilaginales</taxon>
        <taxon>Ustilaginaceae</taxon>
        <taxon>Sporisorium</taxon>
    </lineage>
</organism>
<accession>A0A0F7SDG8</accession>
<dbReference type="AlphaFoldDB" id="A0A0F7SDG8"/>
<evidence type="ECO:0000313" key="1">
    <source>
        <dbReference type="EMBL" id="CDW99168.1"/>
    </source>
</evidence>
<dbReference type="Proteomes" id="UP000242770">
    <property type="component" value="Unassembled WGS sequence"/>
</dbReference>
<proteinExistence type="predicted"/>
<gene>
    <name evidence="1" type="primary">SSCI70950.1</name>
</gene>
<evidence type="ECO:0000313" key="2">
    <source>
        <dbReference type="Proteomes" id="UP000242770"/>
    </source>
</evidence>